<dbReference type="Pfam" id="PF23493">
    <property type="entry name" value="CysS_C"/>
    <property type="match status" value="1"/>
</dbReference>
<feature type="domain" description="YqeB PH" evidence="3">
    <location>
        <begin position="5"/>
        <end position="155"/>
    </location>
</feature>
<comment type="caution">
    <text evidence="4">The sequence shown here is derived from an EMBL/GenBank/DDBJ whole genome shotgun (WGS) entry which is preliminary data.</text>
</comment>
<evidence type="ECO:0000259" key="2">
    <source>
        <dbReference type="Pfam" id="PF23493"/>
    </source>
</evidence>
<reference evidence="4" key="1">
    <citation type="submission" date="2024-05" db="EMBL/GenBank/DDBJ databases">
        <title>30 novel species of actinomycetes from the DSMZ collection.</title>
        <authorList>
            <person name="Nouioui I."/>
        </authorList>
    </citation>
    <scope>NUCLEOTIDE SEQUENCE</scope>
    <source>
        <strain evidence="4">DSM 41527</strain>
    </source>
</reference>
<dbReference type="InterPro" id="IPR057798">
    <property type="entry name" value="PH_YqeB"/>
</dbReference>
<keyword evidence="1" id="KW-0472">Membrane</keyword>
<evidence type="ECO:0000259" key="3">
    <source>
        <dbReference type="Pfam" id="PF23494"/>
    </source>
</evidence>
<proteinExistence type="predicted"/>
<evidence type="ECO:0008006" key="6">
    <source>
        <dbReference type="Google" id="ProtNLM"/>
    </source>
</evidence>
<gene>
    <name evidence="4" type="ORF">RM550_14025</name>
</gene>
<keyword evidence="1" id="KW-0812">Transmembrane</keyword>
<feature type="domain" description="Cysteinyl-tRNA ligase anticodon binding" evidence="2">
    <location>
        <begin position="172"/>
        <end position="222"/>
    </location>
</feature>
<organism evidence="4 5">
    <name type="scientific">Streptomyces mooreae</name>
    <dbReference type="NCBI Taxonomy" id="3075523"/>
    <lineage>
        <taxon>Bacteria</taxon>
        <taxon>Bacillati</taxon>
        <taxon>Actinomycetota</taxon>
        <taxon>Actinomycetes</taxon>
        <taxon>Kitasatosporales</taxon>
        <taxon>Streptomycetaceae</taxon>
        <taxon>Streptomyces</taxon>
    </lineage>
</organism>
<feature type="transmembrane region" description="Helical" evidence="1">
    <location>
        <begin position="12"/>
        <end position="40"/>
    </location>
</feature>
<accession>A0ABU2T7P3</accession>
<dbReference type="Proteomes" id="UP001180551">
    <property type="component" value="Unassembled WGS sequence"/>
</dbReference>
<keyword evidence="1" id="KW-1133">Transmembrane helix</keyword>
<dbReference type="Pfam" id="PF23494">
    <property type="entry name" value="bPH_10"/>
    <property type="match status" value="1"/>
</dbReference>
<dbReference type="EMBL" id="JAVRFE010000015">
    <property type="protein sequence ID" value="MDT0456841.1"/>
    <property type="molecule type" value="Genomic_DNA"/>
</dbReference>
<evidence type="ECO:0000256" key="1">
    <source>
        <dbReference type="SAM" id="Phobius"/>
    </source>
</evidence>
<feature type="transmembrane region" description="Helical" evidence="1">
    <location>
        <begin position="60"/>
        <end position="81"/>
    </location>
</feature>
<evidence type="ECO:0000313" key="4">
    <source>
        <dbReference type="EMBL" id="MDT0456841.1"/>
    </source>
</evidence>
<keyword evidence="5" id="KW-1185">Reference proteome</keyword>
<evidence type="ECO:0000313" key="5">
    <source>
        <dbReference type="Proteomes" id="UP001180551"/>
    </source>
</evidence>
<name>A0ABU2T7P3_9ACTN</name>
<protein>
    <recommendedName>
        <fullName evidence="6">DUF308 domain-containing protein</fullName>
    </recommendedName>
</protein>
<dbReference type="InterPro" id="IPR056411">
    <property type="entry name" value="CysS_C"/>
</dbReference>
<sequence>MDETTKVSEPLWGQVLVCVVFGLIGAGLCWLLKLLAKWLVTLPWAPMQGPAKLLTSIPEPGLTIGALAVGGFIGLVAGALIKFGELSVSVSDSRVQLTRKGESREFPRADIALVFRAGKQLVLLGHSTEELAREDCDQDRRRLAEAFTAHGYSWADEDPHEKEFQVWVPESPKLSAQAHALLKARDQFLKKPGSSTQLQELRAELRQLDVVVRDKDKRQYWRTLQR</sequence>